<keyword evidence="2" id="KW-1185">Reference proteome</keyword>
<reference evidence="1 2" key="1">
    <citation type="submission" date="2020-04" db="EMBL/GenBank/DDBJ databases">
        <title>Thermobifida alba genome sequencing and assembly.</title>
        <authorList>
            <person name="Luzics S."/>
            <person name="Horvath B."/>
            <person name="Nagy I."/>
            <person name="Toth A."/>
            <person name="Nagy I."/>
            <person name="Kukolya J."/>
        </authorList>
    </citation>
    <scope>NUCLEOTIDE SEQUENCE [LARGE SCALE GENOMIC DNA]</scope>
    <source>
        <strain evidence="1 2">DSM 43795</strain>
    </source>
</reference>
<organism evidence="1 2">
    <name type="scientific">Thermobifida alba</name>
    <name type="common">Thermomonospora alba</name>
    <dbReference type="NCBI Taxonomy" id="53522"/>
    <lineage>
        <taxon>Bacteria</taxon>
        <taxon>Bacillati</taxon>
        <taxon>Actinomycetota</taxon>
        <taxon>Actinomycetes</taxon>
        <taxon>Streptosporangiales</taxon>
        <taxon>Nocardiopsidaceae</taxon>
        <taxon>Thermobifida</taxon>
    </lineage>
</organism>
<name>A0ABY4KXP2_THEAE</name>
<gene>
    <name evidence="1" type="ORF">FOF52_03885</name>
</gene>
<evidence type="ECO:0000313" key="2">
    <source>
        <dbReference type="Proteomes" id="UP000832041"/>
    </source>
</evidence>
<dbReference type="RefSeq" id="WP_157080265.1">
    <property type="nucleotide sequence ID" value="NZ_BAABEB010000012.1"/>
</dbReference>
<evidence type="ECO:0000313" key="1">
    <source>
        <dbReference type="EMBL" id="UPT20212.1"/>
    </source>
</evidence>
<sequence>MTNPALREMKENSLAFRFIGKWNRSPDGDSPALWMDEETGDVILQGWKIDDQEEIAELLETSERSEIPENETVIRFPADMVNLLREVADGGFAGSDPR</sequence>
<proteinExistence type="predicted"/>
<protein>
    <submittedName>
        <fullName evidence="1">Uncharacterized protein</fullName>
    </submittedName>
</protein>
<dbReference type="EMBL" id="CP051627">
    <property type="protein sequence ID" value="UPT20212.1"/>
    <property type="molecule type" value="Genomic_DNA"/>
</dbReference>
<dbReference type="Proteomes" id="UP000832041">
    <property type="component" value="Chromosome"/>
</dbReference>
<accession>A0ABY4KXP2</accession>